<reference evidence="5 6" key="1">
    <citation type="submission" date="2019-05" db="EMBL/GenBank/DDBJ databases">
        <title>We sequenced the genome of Paenibacillus hemerocallicola KCTC 33185 for further insight into its adaptation and study the phylogeny of Paenibacillus.</title>
        <authorList>
            <person name="Narsing Rao M.P."/>
        </authorList>
    </citation>
    <scope>NUCLEOTIDE SEQUENCE [LARGE SCALE GENOMIC DNA]</scope>
    <source>
        <strain evidence="5 6">KCTC 33185</strain>
    </source>
</reference>
<evidence type="ECO:0000259" key="4">
    <source>
        <dbReference type="PROSITE" id="PS01124"/>
    </source>
</evidence>
<evidence type="ECO:0000256" key="3">
    <source>
        <dbReference type="ARBA" id="ARBA00023163"/>
    </source>
</evidence>
<keyword evidence="3" id="KW-0804">Transcription</keyword>
<sequence>MDMKNLLTNEKPDWNRDMETKLSRFPIVLHSDQWMKGTGLHYHPGLEIHVTNEGVGTMVVGRQILLQAPRSVLVFRGMVPHQMISKSSYKRTVISCDFGDDDATTNLHRLAEFSWIPQDSCLSFTLSPKESVEMESLCKSLQRELQERRIGWERMALAHVLQITVFLQRSSTDPEHVASSSAASRNIDLLQMCSDYVCRNLGADLSLRAVARRFALSEEHLTRSFTREMGISFYQYVLLQRTAEAKRLLRETPDLSISDIAHMIGFTSSSHFSRQFRALTEETPSAYRQKVQST</sequence>
<keyword evidence="1" id="KW-0805">Transcription regulation</keyword>
<comment type="caution">
    <text evidence="5">The sequence shown here is derived from an EMBL/GenBank/DDBJ whole genome shotgun (WGS) entry which is preliminary data.</text>
</comment>
<name>A0A5C4SWX8_9BACL</name>
<dbReference type="PANTHER" id="PTHR46796:SF6">
    <property type="entry name" value="ARAC SUBFAMILY"/>
    <property type="match status" value="1"/>
</dbReference>
<dbReference type="InterPro" id="IPR037923">
    <property type="entry name" value="HTH-like"/>
</dbReference>
<evidence type="ECO:0000313" key="6">
    <source>
        <dbReference type="Proteomes" id="UP000307943"/>
    </source>
</evidence>
<keyword evidence="6" id="KW-1185">Reference proteome</keyword>
<dbReference type="PROSITE" id="PS01124">
    <property type="entry name" value="HTH_ARAC_FAMILY_2"/>
    <property type="match status" value="1"/>
</dbReference>
<dbReference type="AlphaFoldDB" id="A0A5C4SWX8"/>
<dbReference type="Pfam" id="PF12833">
    <property type="entry name" value="HTH_18"/>
    <property type="match status" value="1"/>
</dbReference>
<dbReference type="Proteomes" id="UP000307943">
    <property type="component" value="Unassembled WGS sequence"/>
</dbReference>
<dbReference type="OrthoDB" id="2371670at2"/>
<dbReference type="PRINTS" id="PR00032">
    <property type="entry name" value="HTHARAC"/>
</dbReference>
<dbReference type="SMART" id="SM00342">
    <property type="entry name" value="HTH_ARAC"/>
    <property type="match status" value="1"/>
</dbReference>
<dbReference type="RefSeq" id="WP_139607517.1">
    <property type="nucleotide sequence ID" value="NZ_VDCQ01000099.1"/>
</dbReference>
<protein>
    <submittedName>
        <fullName evidence="5">Helix-turn-helix domain-containing protein</fullName>
    </submittedName>
</protein>
<dbReference type="InterPro" id="IPR050204">
    <property type="entry name" value="AraC_XylS_family_regulators"/>
</dbReference>
<dbReference type="InterPro" id="IPR009057">
    <property type="entry name" value="Homeodomain-like_sf"/>
</dbReference>
<dbReference type="InterPro" id="IPR020449">
    <property type="entry name" value="Tscrpt_reg_AraC-type_HTH"/>
</dbReference>
<evidence type="ECO:0000313" key="5">
    <source>
        <dbReference type="EMBL" id="TNJ58373.1"/>
    </source>
</evidence>
<dbReference type="PANTHER" id="PTHR46796">
    <property type="entry name" value="HTH-TYPE TRANSCRIPTIONAL ACTIVATOR RHAS-RELATED"/>
    <property type="match status" value="1"/>
</dbReference>
<dbReference type="GO" id="GO:0043565">
    <property type="term" value="F:sequence-specific DNA binding"/>
    <property type="evidence" value="ECO:0007669"/>
    <property type="project" value="InterPro"/>
</dbReference>
<evidence type="ECO:0000256" key="1">
    <source>
        <dbReference type="ARBA" id="ARBA00023015"/>
    </source>
</evidence>
<dbReference type="GO" id="GO:0003700">
    <property type="term" value="F:DNA-binding transcription factor activity"/>
    <property type="evidence" value="ECO:0007669"/>
    <property type="project" value="InterPro"/>
</dbReference>
<dbReference type="Gene3D" id="1.10.10.60">
    <property type="entry name" value="Homeodomain-like"/>
    <property type="match status" value="2"/>
</dbReference>
<organism evidence="5 6">
    <name type="scientific">Paenibacillus hemerocallicola</name>
    <dbReference type="NCBI Taxonomy" id="1172614"/>
    <lineage>
        <taxon>Bacteria</taxon>
        <taxon>Bacillati</taxon>
        <taxon>Bacillota</taxon>
        <taxon>Bacilli</taxon>
        <taxon>Bacillales</taxon>
        <taxon>Paenibacillaceae</taxon>
        <taxon>Paenibacillus</taxon>
    </lineage>
</organism>
<evidence type="ECO:0000256" key="2">
    <source>
        <dbReference type="ARBA" id="ARBA00023125"/>
    </source>
</evidence>
<dbReference type="InterPro" id="IPR018060">
    <property type="entry name" value="HTH_AraC"/>
</dbReference>
<accession>A0A5C4SWX8</accession>
<gene>
    <name evidence="5" type="ORF">FE784_38065</name>
</gene>
<dbReference type="EMBL" id="VDCQ01000099">
    <property type="protein sequence ID" value="TNJ58373.1"/>
    <property type="molecule type" value="Genomic_DNA"/>
</dbReference>
<dbReference type="SUPFAM" id="SSF51215">
    <property type="entry name" value="Regulatory protein AraC"/>
    <property type="match status" value="1"/>
</dbReference>
<proteinExistence type="predicted"/>
<feature type="domain" description="HTH araC/xylS-type" evidence="4">
    <location>
        <begin position="191"/>
        <end position="290"/>
    </location>
</feature>
<keyword evidence="2" id="KW-0238">DNA-binding</keyword>
<dbReference type="SUPFAM" id="SSF46689">
    <property type="entry name" value="Homeodomain-like"/>
    <property type="match status" value="2"/>
</dbReference>